<comment type="subcellular location">
    <subcellularLocation>
        <location evidence="1">Membrane</location>
        <topology evidence="1">Multi-pass membrane protein</topology>
    </subcellularLocation>
</comment>
<evidence type="ECO:0000256" key="5">
    <source>
        <dbReference type="ARBA" id="ARBA00023136"/>
    </source>
</evidence>
<proteinExistence type="inferred from homology"/>
<dbReference type="InterPro" id="IPR005344">
    <property type="entry name" value="TMEM33/Pom33"/>
</dbReference>
<comment type="caution">
    <text evidence="7">The sequence shown here is derived from an EMBL/GenBank/DDBJ whole genome shotgun (WGS) entry which is preliminary data.</text>
</comment>
<dbReference type="Pfam" id="PF03661">
    <property type="entry name" value="TMEM33_Pom33"/>
    <property type="match status" value="1"/>
</dbReference>
<dbReference type="EMBL" id="VIIS01002112">
    <property type="protein sequence ID" value="KAF0288445.1"/>
    <property type="molecule type" value="Genomic_DNA"/>
</dbReference>
<keyword evidence="8" id="KW-1185">Reference proteome</keyword>
<feature type="transmembrane region" description="Helical" evidence="6">
    <location>
        <begin position="214"/>
        <end position="234"/>
    </location>
</feature>
<dbReference type="GO" id="GO:0061024">
    <property type="term" value="P:membrane organization"/>
    <property type="evidence" value="ECO:0007669"/>
    <property type="project" value="TreeGrafter"/>
</dbReference>
<name>A0A6A4V498_AMPAM</name>
<evidence type="ECO:0000256" key="4">
    <source>
        <dbReference type="ARBA" id="ARBA00022989"/>
    </source>
</evidence>
<evidence type="ECO:0000313" key="8">
    <source>
        <dbReference type="Proteomes" id="UP000440578"/>
    </source>
</evidence>
<dbReference type="GO" id="GO:0071786">
    <property type="term" value="P:endoplasmic reticulum tubular network organization"/>
    <property type="evidence" value="ECO:0007669"/>
    <property type="project" value="TreeGrafter"/>
</dbReference>
<protein>
    <submittedName>
        <fullName evidence="7">Krueppel 2</fullName>
    </submittedName>
</protein>
<dbReference type="GO" id="GO:0016020">
    <property type="term" value="C:membrane"/>
    <property type="evidence" value="ECO:0007669"/>
    <property type="project" value="UniProtKB-SubCell"/>
</dbReference>
<comment type="similarity">
    <text evidence="2">Belongs to the PER33/POM33 family.</text>
</comment>
<evidence type="ECO:0000256" key="3">
    <source>
        <dbReference type="ARBA" id="ARBA00022692"/>
    </source>
</evidence>
<dbReference type="AlphaFoldDB" id="A0A6A4V498"/>
<evidence type="ECO:0000256" key="6">
    <source>
        <dbReference type="SAM" id="Phobius"/>
    </source>
</evidence>
<dbReference type="InterPro" id="IPR051645">
    <property type="entry name" value="PER33/POM33_regulator"/>
</dbReference>
<sequence>MNVYTHRHHISYAIKELGWFTAKRIIDFHTMCAVRRVIWHHRCSATMDGGADGGQAGGGAAAGGQQTRTTGVDVVREHISANKVTFALFCTRVAQILFAIGFVIPLFGSAANAFSKCLVATVATSALRLHQRVPQLQLSRQFLATLMAEDACHYLFFALIFLYSSPTTLVLVPPTLFAVLHAASYALRLLDMAGQNNSIFSRYLMSLEFQSQNILRAVALFEIILMPYTIIMLFTGRGSLLTPFVYYRFLSLRYSSYRNPYSRTMFHELRRMAETQAASPSCPALVATLLRRGVTLTLSLSPAPAAAPAQ</sequence>
<dbReference type="PANTHER" id="PTHR12703:SF4">
    <property type="entry name" value="TRANSMEMBRANE PROTEIN 33"/>
    <property type="match status" value="1"/>
</dbReference>
<dbReference type="GO" id="GO:0005783">
    <property type="term" value="C:endoplasmic reticulum"/>
    <property type="evidence" value="ECO:0007669"/>
    <property type="project" value="TreeGrafter"/>
</dbReference>
<dbReference type="Proteomes" id="UP000440578">
    <property type="component" value="Unassembled WGS sequence"/>
</dbReference>
<evidence type="ECO:0000313" key="7">
    <source>
        <dbReference type="EMBL" id="KAF0288445.1"/>
    </source>
</evidence>
<evidence type="ECO:0000256" key="1">
    <source>
        <dbReference type="ARBA" id="ARBA00004141"/>
    </source>
</evidence>
<keyword evidence="3 6" id="KW-0812">Transmembrane</keyword>
<organism evidence="7 8">
    <name type="scientific">Amphibalanus amphitrite</name>
    <name type="common">Striped barnacle</name>
    <name type="synonym">Balanus amphitrite</name>
    <dbReference type="NCBI Taxonomy" id="1232801"/>
    <lineage>
        <taxon>Eukaryota</taxon>
        <taxon>Metazoa</taxon>
        <taxon>Ecdysozoa</taxon>
        <taxon>Arthropoda</taxon>
        <taxon>Crustacea</taxon>
        <taxon>Multicrustacea</taxon>
        <taxon>Cirripedia</taxon>
        <taxon>Thoracica</taxon>
        <taxon>Thoracicalcarea</taxon>
        <taxon>Balanomorpha</taxon>
        <taxon>Balanoidea</taxon>
        <taxon>Balanidae</taxon>
        <taxon>Amphibalaninae</taxon>
        <taxon>Amphibalanus</taxon>
    </lineage>
</organism>
<evidence type="ECO:0000256" key="2">
    <source>
        <dbReference type="ARBA" id="ARBA00007322"/>
    </source>
</evidence>
<accession>A0A6A4V498</accession>
<dbReference type="PANTHER" id="PTHR12703">
    <property type="entry name" value="TRANSMEMBRANE PROTEIN 33"/>
    <property type="match status" value="1"/>
</dbReference>
<gene>
    <name evidence="7" type="primary">Kr-h2</name>
    <name evidence="7" type="ORF">FJT64_013160</name>
</gene>
<reference evidence="7 8" key="1">
    <citation type="submission" date="2019-07" db="EMBL/GenBank/DDBJ databases">
        <title>Draft genome assembly of a fouling barnacle, Amphibalanus amphitrite (Darwin, 1854): The first reference genome for Thecostraca.</title>
        <authorList>
            <person name="Kim W."/>
        </authorList>
    </citation>
    <scope>NUCLEOTIDE SEQUENCE [LARGE SCALE GENOMIC DNA]</scope>
    <source>
        <strain evidence="7">SNU_AA5</strain>
        <tissue evidence="7">Soma without cirri and trophi</tissue>
    </source>
</reference>
<keyword evidence="5 6" id="KW-0472">Membrane</keyword>
<keyword evidence="4 6" id="KW-1133">Transmembrane helix</keyword>
<dbReference type="OrthoDB" id="5581259at2759"/>
<feature type="transmembrane region" description="Helical" evidence="6">
    <location>
        <begin position="86"/>
        <end position="107"/>
    </location>
</feature>